<protein>
    <submittedName>
        <fullName evidence="1">Uncharacterized protein</fullName>
    </submittedName>
</protein>
<comment type="caution">
    <text evidence="1">The sequence shown here is derived from an EMBL/GenBank/DDBJ whole genome shotgun (WGS) entry which is preliminary data.</text>
</comment>
<organism evidence="1 2">
    <name type="scientific">Phialemonium thermophilum</name>
    <dbReference type="NCBI Taxonomy" id="223376"/>
    <lineage>
        <taxon>Eukaryota</taxon>
        <taxon>Fungi</taxon>
        <taxon>Dikarya</taxon>
        <taxon>Ascomycota</taxon>
        <taxon>Pezizomycotina</taxon>
        <taxon>Sordariomycetes</taxon>
        <taxon>Sordariomycetidae</taxon>
        <taxon>Cephalothecales</taxon>
        <taxon>Cephalothecaceae</taxon>
        <taxon>Phialemonium</taxon>
    </lineage>
</organism>
<keyword evidence="2" id="KW-1185">Reference proteome</keyword>
<proteinExistence type="predicted"/>
<dbReference type="Proteomes" id="UP001586593">
    <property type="component" value="Unassembled WGS sequence"/>
</dbReference>
<reference evidence="1 2" key="1">
    <citation type="journal article" date="2024" name="Commun. Biol.">
        <title>Comparative genomic analysis of thermophilic fungi reveals convergent evolutionary adaptations and gene losses.</title>
        <authorList>
            <person name="Steindorff A.S."/>
            <person name="Aguilar-Pontes M.V."/>
            <person name="Robinson A.J."/>
            <person name="Andreopoulos B."/>
            <person name="LaButti K."/>
            <person name="Kuo A."/>
            <person name="Mondo S."/>
            <person name="Riley R."/>
            <person name="Otillar R."/>
            <person name="Haridas S."/>
            <person name="Lipzen A."/>
            <person name="Grimwood J."/>
            <person name="Schmutz J."/>
            <person name="Clum A."/>
            <person name="Reid I.D."/>
            <person name="Moisan M.C."/>
            <person name="Butler G."/>
            <person name="Nguyen T.T.M."/>
            <person name="Dewar K."/>
            <person name="Conant G."/>
            <person name="Drula E."/>
            <person name="Henrissat B."/>
            <person name="Hansel C."/>
            <person name="Singer S."/>
            <person name="Hutchinson M.I."/>
            <person name="de Vries R.P."/>
            <person name="Natvig D.O."/>
            <person name="Powell A.J."/>
            <person name="Tsang A."/>
            <person name="Grigoriev I.V."/>
        </authorList>
    </citation>
    <scope>NUCLEOTIDE SEQUENCE [LARGE SCALE GENOMIC DNA]</scope>
    <source>
        <strain evidence="1 2">ATCC 24622</strain>
    </source>
</reference>
<sequence length="96" mass="10944">MRCWLCWLTGQDETLSSLDPTLLRPSQYHDTAADRACLRTVTYTFCSQALGMHQDADGRASRAQTDEPVTWQRLDGSVGRKYELRWSDVTGNSTMR</sequence>
<gene>
    <name evidence="1" type="ORF">VTK73DRAFT_3730</name>
</gene>
<evidence type="ECO:0000313" key="1">
    <source>
        <dbReference type="EMBL" id="KAL1840515.1"/>
    </source>
</evidence>
<accession>A0ABR3VFC3</accession>
<dbReference type="EMBL" id="JAZHXJ010002194">
    <property type="protein sequence ID" value="KAL1840515.1"/>
    <property type="molecule type" value="Genomic_DNA"/>
</dbReference>
<evidence type="ECO:0000313" key="2">
    <source>
        <dbReference type="Proteomes" id="UP001586593"/>
    </source>
</evidence>
<name>A0ABR3VFC3_9PEZI</name>